<feature type="domain" description="RING-type" evidence="5">
    <location>
        <begin position="86"/>
        <end position="130"/>
    </location>
</feature>
<dbReference type="PROSITE" id="PS00518">
    <property type="entry name" value="ZF_RING_1"/>
    <property type="match status" value="1"/>
</dbReference>
<keyword evidence="3" id="KW-0862">Zinc</keyword>
<evidence type="ECO:0000313" key="7">
    <source>
        <dbReference type="Proteomes" id="UP000830275"/>
    </source>
</evidence>
<organism evidence="6 7">
    <name type="scientific">Artaxa digramma nucleopolyhedrovirus</name>
    <dbReference type="NCBI Taxonomy" id="3070910"/>
    <lineage>
        <taxon>Viruses</taxon>
        <taxon>Viruses incertae sedis</taxon>
        <taxon>Naldaviricetes</taxon>
        <taxon>Lefavirales</taxon>
        <taxon>Baculoviridae</taxon>
        <taxon>Alphabaculovirus</taxon>
        <taxon>Alphabaculovirus ardigrammae</taxon>
    </lineage>
</organism>
<dbReference type="GO" id="GO:0008270">
    <property type="term" value="F:zinc ion binding"/>
    <property type="evidence" value="ECO:0007669"/>
    <property type="project" value="UniProtKB-KW"/>
</dbReference>
<dbReference type="Gene3D" id="3.30.40.10">
    <property type="entry name" value="Zinc/RING finger domain, C3HC4 (zinc finger)"/>
    <property type="match status" value="1"/>
</dbReference>
<dbReference type="InterPro" id="IPR001841">
    <property type="entry name" value="Znf_RING"/>
</dbReference>
<dbReference type="InterPro" id="IPR017907">
    <property type="entry name" value="Znf_RING_CS"/>
</dbReference>
<evidence type="ECO:0000256" key="2">
    <source>
        <dbReference type="ARBA" id="ARBA00022771"/>
    </source>
</evidence>
<accession>A0AAE6UZI8</accession>
<evidence type="ECO:0000313" key="6">
    <source>
        <dbReference type="EMBL" id="QHB21741.1"/>
    </source>
</evidence>
<sequence>MSLSAIHLLIGQEIIDFINRQIDDNNYNLDTIILEITDTSNVEYEPADDNTDYVENDQTLVIDDKNYKKFIKKHKYNKRKTLHDKCCVCLENFKENQSLSTIKKCKHSFCVECLINWLKLNKSKFCPLCRTLIFVK</sequence>
<protein>
    <submittedName>
        <fullName evidence="6">Orf82</fullName>
    </submittedName>
</protein>
<dbReference type="EMBL" id="MN233792">
    <property type="protein sequence ID" value="QHB21741.1"/>
    <property type="molecule type" value="Genomic_DNA"/>
</dbReference>
<gene>
    <name evidence="6" type="primary">orf82</name>
    <name evidence="6" type="ORF">Eudi_ORF82</name>
</gene>
<evidence type="ECO:0000256" key="1">
    <source>
        <dbReference type="ARBA" id="ARBA00022723"/>
    </source>
</evidence>
<keyword evidence="7" id="KW-1185">Reference proteome</keyword>
<dbReference type="PROSITE" id="PS50089">
    <property type="entry name" value="ZF_RING_2"/>
    <property type="match status" value="1"/>
</dbReference>
<dbReference type="InterPro" id="IPR013083">
    <property type="entry name" value="Znf_RING/FYVE/PHD"/>
</dbReference>
<dbReference type="SUPFAM" id="SSF57850">
    <property type="entry name" value="RING/U-box"/>
    <property type="match status" value="1"/>
</dbReference>
<dbReference type="PANTHER" id="PTHR45676:SF41">
    <property type="entry name" value="RING-H2 FINGER PROTEIN ATL66"/>
    <property type="match status" value="1"/>
</dbReference>
<keyword evidence="2 4" id="KW-0863">Zinc-finger</keyword>
<dbReference type="PANTHER" id="PTHR45676">
    <property type="entry name" value="RING-H2 FINGER PROTEIN ATL51-RELATED"/>
    <property type="match status" value="1"/>
</dbReference>
<reference evidence="6 7" key="1">
    <citation type="journal article" date="2019" name="Viruses">
        <title>Genome Analysis of a Novel Clade II.b Alphabaculovirus Obtained from Artaxa digramma.</title>
        <authorList>
            <person name="Li J."/>
            <person name="Duan X."/>
            <person name="Wang Q."/>
            <person name="Zhang L."/>
            <person name="Deng F."/>
            <person name="Wang H."/>
            <person name="Hu Z."/>
            <person name="Wang M."/>
            <person name="Wang J."/>
        </authorList>
    </citation>
    <scope>NUCLEOTIDE SEQUENCE [LARGE SCALE GENOMIC DNA]</scope>
    <source>
        <strain evidence="6 7">424</strain>
    </source>
</reference>
<evidence type="ECO:0000259" key="5">
    <source>
        <dbReference type="PROSITE" id="PS50089"/>
    </source>
</evidence>
<dbReference type="Pfam" id="PF13639">
    <property type="entry name" value="zf-RING_2"/>
    <property type="match status" value="1"/>
</dbReference>
<keyword evidence="1" id="KW-0479">Metal-binding</keyword>
<evidence type="ECO:0000256" key="4">
    <source>
        <dbReference type="PROSITE-ProRule" id="PRU00175"/>
    </source>
</evidence>
<evidence type="ECO:0000256" key="3">
    <source>
        <dbReference type="ARBA" id="ARBA00022833"/>
    </source>
</evidence>
<name>A0AAE6UZI8_9ABAC</name>
<dbReference type="Proteomes" id="UP000830275">
    <property type="component" value="Segment"/>
</dbReference>
<proteinExistence type="predicted"/>
<dbReference type="SMART" id="SM00184">
    <property type="entry name" value="RING"/>
    <property type="match status" value="1"/>
</dbReference>